<gene>
    <name evidence="9" type="ORF">HNV28_09295</name>
</gene>
<keyword evidence="3" id="KW-0812">Transmembrane</keyword>
<evidence type="ECO:0000256" key="1">
    <source>
        <dbReference type="ARBA" id="ARBA00004167"/>
    </source>
</evidence>
<proteinExistence type="predicted"/>
<dbReference type="Proteomes" id="UP000533080">
    <property type="component" value="Unassembled WGS sequence"/>
</dbReference>
<dbReference type="Pfam" id="PF02416">
    <property type="entry name" value="TatA_B_E"/>
    <property type="match status" value="1"/>
</dbReference>
<evidence type="ECO:0000313" key="10">
    <source>
        <dbReference type="Proteomes" id="UP000533080"/>
    </source>
</evidence>
<evidence type="ECO:0000256" key="8">
    <source>
        <dbReference type="SAM" id="MobiDB-lite"/>
    </source>
</evidence>
<dbReference type="PANTHER" id="PTHR33162">
    <property type="entry name" value="SEC-INDEPENDENT PROTEIN TRANSLOCASE PROTEIN TATA, CHLOROPLASTIC"/>
    <property type="match status" value="1"/>
</dbReference>
<evidence type="ECO:0000256" key="6">
    <source>
        <dbReference type="ARBA" id="ARBA00023010"/>
    </source>
</evidence>
<sequence>MFNIGAGEMVFILVAALLILGPQRLPELARGIGKFLREFRRQTDEVRNVVEREFYAMDQEIGEPPTAPVRPGTRFAPQPPQAVGGPEAPLPPATDGASPPAEAASPPPSSSTQVLEMDAQGPREVATSDVPSGETPARDAATAEPGAEPAAEAPPEPTASSATSPTLSPIPGTVARNAPKRS</sequence>
<keyword evidence="7" id="KW-0472">Membrane</keyword>
<reference evidence="9 10" key="1">
    <citation type="submission" date="2020-05" db="EMBL/GenBank/DDBJ databases">
        <authorList>
            <person name="Whitworth D."/>
        </authorList>
    </citation>
    <scope>NUCLEOTIDE SEQUENCE [LARGE SCALE GENOMIC DNA]</scope>
    <source>
        <strain evidence="9 10">AM005</strain>
    </source>
</reference>
<dbReference type="RefSeq" id="WP_171440928.1">
    <property type="nucleotide sequence ID" value="NZ_JABFNS010000014.1"/>
</dbReference>
<dbReference type="InterPro" id="IPR003369">
    <property type="entry name" value="TatA/B/E"/>
</dbReference>
<comment type="caution">
    <text evidence="9">The sequence shown here is derived from an EMBL/GenBank/DDBJ whole genome shotgun (WGS) entry which is preliminary data.</text>
</comment>
<dbReference type="Gene3D" id="1.20.5.3310">
    <property type="match status" value="1"/>
</dbReference>
<feature type="region of interest" description="Disordered" evidence="8">
    <location>
        <begin position="57"/>
        <end position="182"/>
    </location>
</feature>
<evidence type="ECO:0000256" key="5">
    <source>
        <dbReference type="ARBA" id="ARBA00022989"/>
    </source>
</evidence>
<dbReference type="EMBL" id="JABFNT010000023">
    <property type="protein sequence ID" value="NOJ78535.1"/>
    <property type="molecule type" value="Genomic_DNA"/>
</dbReference>
<evidence type="ECO:0000256" key="2">
    <source>
        <dbReference type="ARBA" id="ARBA00022448"/>
    </source>
</evidence>
<dbReference type="AlphaFoldDB" id="A0A7Y4IH22"/>
<feature type="compositionally biased region" description="Low complexity" evidence="8">
    <location>
        <begin position="158"/>
        <end position="169"/>
    </location>
</feature>
<feature type="compositionally biased region" description="Low complexity" evidence="8">
    <location>
        <begin position="140"/>
        <end position="151"/>
    </location>
</feature>
<organism evidence="9 10">
    <name type="scientific">Myxococcus xanthus</name>
    <dbReference type="NCBI Taxonomy" id="34"/>
    <lineage>
        <taxon>Bacteria</taxon>
        <taxon>Pseudomonadati</taxon>
        <taxon>Myxococcota</taxon>
        <taxon>Myxococcia</taxon>
        <taxon>Myxococcales</taxon>
        <taxon>Cystobacterineae</taxon>
        <taxon>Myxococcaceae</taxon>
        <taxon>Myxococcus</taxon>
    </lineage>
</organism>
<name>A0A7Y4IH22_MYXXA</name>
<keyword evidence="4" id="KW-0653">Protein transport</keyword>
<comment type="subcellular location">
    <subcellularLocation>
        <location evidence="1">Membrane</location>
        <topology evidence="1">Single-pass membrane protein</topology>
    </subcellularLocation>
</comment>
<dbReference type="PANTHER" id="PTHR33162:SF1">
    <property type="entry name" value="SEC-INDEPENDENT PROTEIN TRANSLOCASE PROTEIN TATA, CHLOROPLASTIC"/>
    <property type="match status" value="1"/>
</dbReference>
<evidence type="ECO:0000256" key="7">
    <source>
        <dbReference type="ARBA" id="ARBA00023136"/>
    </source>
</evidence>
<keyword evidence="6" id="KW-0811">Translocation</keyword>
<evidence type="ECO:0000313" key="9">
    <source>
        <dbReference type="EMBL" id="NOJ78535.1"/>
    </source>
</evidence>
<dbReference type="GO" id="GO:0016020">
    <property type="term" value="C:membrane"/>
    <property type="evidence" value="ECO:0007669"/>
    <property type="project" value="UniProtKB-SubCell"/>
</dbReference>
<accession>A0A7Y4IH22</accession>
<dbReference type="GO" id="GO:0015031">
    <property type="term" value="P:protein transport"/>
    <property type="evidence" value="ECO:0007669"/>
    <property type="project" value="UniProtKB-KW"/>
</dbReference>
<evidence type="ECO:0000256" key="3">
    <source>
        <dbReference type="ARBA" id="ARBA00022692"/>
    </source>
</evidence>
<keyword evidence="5" id="KW-1133">Transmembrane helix</keyword>
<evidence type="ECO:0000256" key="4">
    <source>
        <dbReference type="ARBA" id="ARBA00022927"/>
    </source>
</evidence>
<keyword evidence="2" id="KW-0813">Transport</keyword>
<dbReference type="PRINTS" id="PR01506">
    <property type="entry name" value="TATBPROTEIN"/>
</dbReference>
<protein>
    <submittedName>
        <fullName evidence="9">Twin-arginine translocase TatA/TatE family subunit</fullName>
    </submittedName>
</protein>